<evidence type="ECO:0000313" key="2">
    <source>
        <dbReference type="EMBL" id="TDZ35195.1"/>
    </source>
</evidence>
<proteinExistence type="predicted"/>
<reference evidence="2 3" key="1">
    <citation type="submission" date="2018-11" db="EMBL/GenBank/DDBJ databases">
        <title>Genome sequence and assembly of Colletotrichum spinosum.</title>
        <authorList>
            <person name="Gan P."/>
            <person name="Shirasu K."/>
        </authorList>
    </citation>
    <scope>NUCLEOTIDE SEQUENCE [LARGE SCALE GENOMIC DNA]</scope>
    <source>
        <strain evidence="2 3">CBS 515.97</strain>
    </source>
</reference>
<feature type="region of interest" description="Disordered" evidence="1">
    <location>
        <begin position="303"/>
        <end position="348"/>
    </location>
</feature>
<keyword evidence="3" id="KW-1185">Reference proteome</keyword>
<feature type="compositionally biased region" description="Acidic residues" evidence="1">
    <location>
        <begin position="313"/>
        <end position="342"/>
    </location>
</feature>
<feature type="region of interest" description="Disordered" evidence="1">
    <location>
        <begin position="224"/>
        <end position="246"/>
    </location>
</feature>
<gene>
    <name evidence="2" type="ORF">C8035_v009909</name>
</gene>
<organism evidence="2 3">
    <name type="scientific">Colletotrichum spinosum</name>
    <dbReference type="NCBI Taxonomy" id="1347390"/>
    <lineage>
        <taxon>Eukaryota</taxon>
        <taxon>Fungi</taxon>
        <taxon>Dikarya</taxon>
        <taxon>Ascomycota</taxon>
        <taxon>Pezizomycotina</taxon>
        <taxon>Sordariomycetes</taxon>
        <taxon>Hypocreomycetidae</taxon>
        <taxon>Glomerellales</taxon>
        <taxon>Glomerellaceae</taxon>
        <taxon>Colletotrichum</taxon>
        <taxon>Colletotrichum orbiculare species complex</taxon>
    </lineage>
</organism>
<feature type="compositionally biased region" description="Basic residues" evidence="1">
    <location>
        <begin position="261"/>
        <end position="270"/>
    </location>
</feature>
<protein>
    <submittedName>
        <fullName evidence="2">Uncharacterized protein</fullName>
    </submittedName>
</protein>
<evidence type="ECO:0000256" key="1">
    <source>
        <dbReference type="SAM" id="MobiDB-lite"/>
    </source>
</evidence>
<dbReference type="AlphaFoldDB" id="A0A4R8QI64"/>
<sequence>MEEKKDTPVCRVVWSLTNKTADVANTRGEARHVAREEVQYQGHTPNFAILSSASDHNGNFGHDLKYDPVTTGYPPYTTRRILEPVSRLRRADLDVNKHQVGEITLAGCDFPSSDADLTCGPAKPGDNASASTSSSARHITFFPDAKVPRLANQKTARLDIDGCDFRGDVSPKHYLALAVKATATADQEMPFELRSTDEEPEGQHDKILPRCPLFTETAPTSLSWADNDFMHQDPKKQPGGSSSIRSAQPVLGNLLALATLRRQRHPPARGGKRDRSEYENTTSIAGRDIALEKEIWARFMASSLNNDGANESNEAEEKEEEEEGDDGDDEDDEDDEDDDLNEETPASK</sequence>
<accession>A0A4R8QI64</accession>
<comment type="caution">
    <text evidence="2">The sequence shown here is derived from an EMBL/GenBank/DDBJ whole genome shotgun (WGS) entry which is preliminary data.</text>
</comment>
<dbReference type="EMBL" id="QAPG01000044">
    <property type="protein sequence ID" value="TDZ35195.1"/>
    <property type="molecule type" value="Genomic_DNA"/>
</dbReference>
<name>A0A4R8QI64_9PEZI</name>
<evidence type="ECO:0000313" key="3">
    <source>
        <dbReference type="Proteomes" id="UP000295083"/>
    </source>
</evidence>
<feature type="region of interest" description="Disordered" evidence="1">
    <location>
        <begin position="259"/>
        <end position="281"/>
    </location>
</feature>
<dbReference type="Proteomes" id="UP000295083">
    <property type="component" value="Unassembled WGS sequence"/>
</dbReference>